<accession>A0AAV4UQN8</accession>
<evidence type="ECO:0000313" key="2">
    <source>
        <dbReference type="Proteomes" id="UP001054837"/>
    </source>
</evidence>
<evidence type="ECO:0000313" key="1">
    <source>
        <dbReference type="EMBL" id="GIY60175.1"/>
    </source>
</evidence>
<proteinExistence type="predicted"/>
<name>A0AAV4UQN8_9ARAC</name>
<dbReference type="AlphaFoldDB" id="A0AAV4UQN8"/>
<gene>
    <name evidence="1" type="ORF">CDAR_377091</name>
</gene>
<comment type="caution">
    <text evidence="1">The sequence shown here is derived from an EMBL/GenBank/DDBJ whole genome shotgun (WGS) entry which is preliminary data.</text>
</comment>
<protein>
    <submittedName>
        <fullName evidence="1">Uncharacterized protein</fullName>
    </submittedName>
</protein>
<keyword evidence="2" id="KW-1185">Reference proteome</keyword>
<reference evidence="1 2" key="1">
    <citation type="submission" date="2021-06" db="EMBL/GenBank/DDBJ databases">
        <title>Caerostris darwini draft genome.</title>
        <authorList>
            <person name="Kono N."/>
            <person name="Arakawa K."/>
        </authorList>
    </citation>
    <scope>NUCLEOTIDE SEQUENCE [LARGE SCALE GENOMIC DNA]</scope>
</reference>
<organism evidence="1 2">
    <name type="scientific">Caerostris darwini</name>
    <dbReference type="NCBI Taxonomy" id="1538125"/>
    <lineage>
        <taxon>Eukaryota</taxon>
        <taxon>Metazoa</taxon>
        <taxon>Ecdysozoa</taxon>
        <taxon>Arthropoda</taxon>
        <taxon>Chelicerata</taxon>
        <taxon>Arachnida</taxon>
        <taxon>Araneae</taxon>
        <taxon>Araneomorphae</taxon>
        <taxon>Entelegynae</taxon>
        <taxon>Araneoidea</taxon>
        <taxon>Araneidae</taxon>
        <taxon>Caerostris</taxon>
    </lineage>
</organism>
<dbReference type="EMBL" id="BPLQ01011758">
    <property type="protein sequence ID" value="GIY60175.1"/>
    <property type="molecule type" value="Genomic_DNA"/>
</dbReference>
<sequence length="150" mass="16720">MASLGSRYLNLSFACEDAIALAQSWRIGFRKGLMSLFKYLDFLSVWDEKRGFIWRLLMAGRKRPLAAKGIFLDVLVINGAMASLGSLYSNLSFACEDAIALAQSWHMGLERGLCPYSNIRISFQSGMKSGGFIGDSLWLVGVRIAEFLDY</sequence>
<dbReference type="Proteomes" id="UP001054837">
    <property type="component" value="Unassembled WGS sequence"/>
</dbReference>